<feature type="region of interest" description="Disordered" evidence="1">
    <location>
        <begin position="1"/>
        <end position="20"/>
    </location>
</feature>
<evidence type="ECO:0000313" key="2">
    <source>
        <dbReference type="EMBL" id="KAK1408033.1"/>
    </source>
</evidence>
<protein>
    <submittedName>
        <fullName evidence="2">Uncharacterized protein</fullName>
    </submittedName>
</protein>
<sequence>MSSLGDPHQKSNLPDFNEEPTFEDLNRATLRALVGDNNVSQIAIGLGYEQALSQLPTEGIAPCKANHATAARNRLSLCRRLLLNGIIGRLIPRSSKKTDSSYSFSFRIGSSLALLSLMI</sequence>
<gene>
    <name evidence="2" type="ORF">QVD17_39663</name>
</gene>
<dbReference type="EMBL" id="JAUHHV010000011">
    <property type="protein sequence ID" value="KAK1408033.1"/>
    <property type="molecule type" value="Genomic_DNA"/>
</dbReference>
<dbReference type="AlphaFoldDB" id="A0AAD8NHB4"/>
<dbReference type="Proteomes" id="UP001229421">
    <property type="component" value="Unassembled WGS sequence"/>
</dbReference>
<organism evidence="2 3">
    <name type="scientific">Tagetes erecta</name>
    <name type="common">African marigold</name>
    <dbReference type="NCBI Taxonomy" id="13708"/>
    <lineage>
        <taxon>Eukaryota</taxon>
        <taxon>Viridiplantae</taxon>
        <taxon>Streptophyta</taxon>
        <taxon>Embryophyta</taxon>
        <taxon>Tracheophyta</taxon>
        <taxon>Spermatophyta</taxon>
        <taxon>Magnoliopsida</taxon>
        <taxon>eudicotyledons</taxon>
        <taxon>Gunneridae</taxon>
        <taxon>Pentapetalae</taxon>
        <taxon>asterids</taxon>
        <taxon>campanulids</taxon>
        <taxon>Asterales</taxon>
        <taxon>Asteraceae</taxon>
        <taxon>Asteroideae</taxon>
        <taxon>Heliantheae alliance</taxon>
        <taxon>Tageteae</taxon>
        <taxon>Tagetes</taxon>
    </lineage>
</organism>
<name>A0AAD8NHB4_TARER</name>
<proteinExistence type="predicted"/>
<accession>A0AAD8NHB4</accession>
<evidence type="ECO:0000313" key="3">
    <source>
        <dbReference type="Proteomes" id="UP001229421"/>
    </source>
</evidence>
<reference evidence="2" key="1">
    <citation type="journal article" date="2023" name="bioRxiv">
        <title>Improved chromosome-level genome assembly for marigold (Tagetes erecta).</title>
        <authorList>
            <person name="Jiang F."/>
            <person name="Yuan L."/>
            <person name="Wang S."/>
            <person name="Wang H."/>
            <person name="Xu D."/>
            <person name="Wang A."/>
            <person name="Fan W."/>
        </authorList>
    </citation>
    <scope>NUCLEOTIDE SEQUENCE</scope>
    <source>
        <strain evidence="2">WSJ</strain>
        <tissue evidence="2">Leaf</tissue>
    </source>
</reference>
<comment type="caution">
    <text evidence="2">The sequence shown here is derived from an EMBL/GenBank/DDBJ whole genome shotgun (WGS) entry which is preliminary data.</text>
</comment>
<evidence type="ECO:0000256" key="1">
    <source>
        <dbReference type="SAM" id="MobiDB-lite"/>
    </source>
</evidence>
<keyword evidence="3" id="KW-1185">Reference proteome</keyword>